<dbReference type="PRINTS" id="PR00455">
    <property type="entry name" value="HTHTETR"/>
</dbReference>
<dbReference type="InterPro" id="IPR009057">
    <property type="entry name" value="Homeodomain-like_sf"/>
</dbReference>
<gene>
    <name evidence="6" type="ORF">C7Y72_09920</name>
</gene>
<dbReference type="EMBL" id="PYYB01000001">
    <property type="protein sequence ID" value="PTL59938.1"/>
    <property type="molecule type" value="Genomic_DNA"/>
</dbReference>
<dbReference type="Pfam" id="PF00440">
    <property type="entry name" value="TetR_N"/>
    <property type="match status" value="1"/>
</dbReference>
<evidence type="ECO:0000313" key="7">
    <source>
        <dbReference type="Proteomes" id="UP000240739"/>
    </source>
</evidence>
<comment type="caution">
    <text evidence="6">The sequence shown here is derived from an EMBL/GenBank/DDBJ whole genome shotgun (WGS) entry which is preliminary data.</text>
</comment>
<keyword evidence="7" id="KW-1185">Reference proteome</keyword>
<dbReference type="Pfam" id="PF18556">
    <property type="entry name" value="TetR_C_35"/>
    <property type="match status" value="1"/>
</dbReference>
<dbReference type="InterPro" id="IPR001647">
    <property type="entry name" value="HTH_TetR"/>
</dbReference>
<evidence type="ECO:0000256" key="1">
    <source>
        <dbReference type="ARBA" id="ARBA00023015"/>
    </source>
</evidence>
<evidence type="ECO:0000313" key="6">
    <source>
        <dbReference type="EMBL" id="PTL59938.1"/>
    </source>
</evidence>
<dbReference type="PANTHER" id="PTHR30055">
    <property type="entry name" value="HTH-TYPE TRANSCRIPTIONAL REGULATOR RUTR"/>
    <property type="match status" value="1"/>
</dbReference>
<dbReference type="RefSeq" id="WP_107568582.1">
    <property type="nucleotide sequence ID" value="NZ_PYYB01000001.1"/>
</dbReference>
<evidence type="ECO:0000259" key="5">
    <source>
        <dbReference type="PROSITE" id="PS50977"/>
    </source>
</evidence>
<dbReference type="Gene3D" id="1.10.357.10">
    <property type="entry name" value="Tetracycline Repressor, domain 2"/>
    <property type="match status" value="1"/>
</dbReference>
<dbReference type="InterPro" id="IPR040611">
    <property type="entry name" value="AlkX_C"/>
</dbReference>
<dbReference type="InterPro" id="IPR050109">
    <property type="entry name" value="HTH-type_TetR-like_transc_reg"/>
</dbReference>
<dbReference type="GO" id="GO:0000976">
    <property type="term" value="F:transcription cis-regulatory region binding"/>
    <property type="evidence" value="ECO:0007669"/>
    <property type="project" value="TreeGrafter"/>
</dbReference>
<dbReference type="GO" id="GO:0003700">
    <property type="term" value="F:DNA-binding transcription factor activity"/>
    <property type="evidence" value="ECO:0007669"/>
    <property type="project" value="TreeGrafter"/>
</dbReference>
<dbReference type="OrthoDB" id="4537420at2"/>
<keyword evidence="3" id="KW-0804">Transcription</keyword>
<feature type="DNA-binding region" description="H-T-H motif" evidence="4">
    <location>
        <begin position="52"/>
        <end position="71"/>
    </location>
</feature>
<organism evidence="6 7">
    <name type="scientific">Paraconexibacter algicola</name>
    <dbReference type="NCBI Taxonomy" id="2133960"/>
    <lineage>
        <taxon>Bacteria</taxon>
        <taxon>Bacillati</taxon>
        <taxon>Actinomycetota</taxon>
        <taxon>Thermoleophilia</taxon>
        <taxon>Solirubrobacterales</taxon>
        <taxon>Paraconexibacteraceae</taxon>
        <taxon>Paraconexibacter</taxon>
    </lineage>
</organism>
<dbReference type="AlphaFoldDB" id="A0A2T4UL61"/>
<feature type="domain" description="HTH tetR-type" evidence="5">
    <location>
        <begin position="29"/>
        <end position="89"/>
    </location>
</feature>
<accession>A0A2T4UL61</accession>
<evidence type="ECO:0000256" key="3">
    <source>
        <dbReference type="ARBA" id="ARBA00023163"/>
    </source>
</evidence>
<sequence>MHSDPLYPVPTPALLRLVGDEIPAPDAADPDLDRLLDVAVEELVRYGVARTSLADIARKAGVSRPTAYRKLGGKDELLQRILVREVLRFYATLERSTAGVTDPADRAVAAFSVGLVTAHRHPLVSELLEHEPSAVVPYLTTEGTSMLSTLTDIVTEFIDPGETLGAEVARRKSEVVVRLSWSFFLTPRGAFGAPTEATVDQLADTVVRAAFEAA</sequence>
<reference evidence="6 7" key="1">
    <citation type="submission" date="2018-03" db="EMBL/GenBank/DDBJ databases">
        <title>Aquarubrobacter algicola gen. nov., sp. nov., a novel actinobacterium isolated from shallow eutrophic lake during the end of cyanobacterial harmful algal blooms.</title>
        <authorList>
            <person name="Chun S.J."/>
        </authorList>
    </citation>
    <scope>NUCLEOTIDE SEQUENCE [LARGE SCALE GENOMIC DNA]</scope>
    <source>
        <strain evidence="6 7">Seoho-28</strain>
    </source>
</reference>
<evidence type="ECO:0000256" key="2">
    <source>
        <dbReference type="ARBA" id="ARBA00023125"/>
    </source>
</evidence>
<dbReference type="PANTHER" id="PTHR30055:SF234">
    <property type="entry name" value="HTH-TYPE TRANSCRIPTIONAL REGULATOR BETI"/>
    <property type="match status" value="1"/>
</dbReference>
<keyword evidence="2 4" id="KW-0238">DNA-binding</keyword>
<dbReference type="SUPFAM" id="SSF46689">
    <property type="entry name" value="Homeodomain-like"/>
    <property type="match status" value="1"/>
</dbReference>
<dbReference type="PROSITE" id="PS50977">
    <property type="entry name" value="HTH_TETR_2"/>
    <property type="match status" value="1"/>
</dbReference>
<protein>
    <recommendedName>
        <fullName evidence="5">HTH tetR-type domain-containing protein</fullName>
    </recommendedName>
</protein>
<proteinExistence type="predicted"/>
<evidence type="ECO:0000256" key="4">
    <source>
        <dbReference type="PROSITE-ProRule" id="PRU00335"/>
    </source>
</evidence>
<keyword evidence="1" id="KW-0805">Transcription regulation</keyword>
<dbReference type="Proteomes" id="UP000240739">
    <property type="component" value="Unassembled WGS sequence"/>
</dbReference>
<name>A0A2T4UL61_9ACTN</name>